<dbReference type="AlphaFoldDB" id="A0A5S5DNL3"/>
<name>A0A5S5DNL3_9FLAO</name>
<dbReference type="Proteomes" id="UP000323136">
    <property type="component" value="Unassembled WGS sequence"/>
</dbReference>
<dbReference type="InterPro" id="IPR011250">
    <property type="entry name" value="OMP/PagP_B-barrel"/>
</dbReference>
<evidence type="ECO:0000313" key="3">
    <source>
        <dbReference type="EMBL" id="TYP97540.1"/>
    </source>
</evidence>
<reference evidence="3 4" key="1">
    <citation type="submission" date="2019-07" db="EMBL/GenBank/DDBJ databases">
        <title>Genomic Encyclopedia of Type Strains, Phase IV (KMG-IV): sequencing the most valuable type-strain genomes for metagenomic binning, comparative biology and taxonomic classification.</title>
        <authorList>
            <person name="Goeker M."/>
        </authorList>
    </citation>
    <scope>NUCLEOTIDE SEQUENCE [LARGE SCALE GENOMIC DNA]</scope>
    <source>
        <strain evidence="3 4">DSM 18961</strain>
    </source>
</reference>
<proteinExistence type="predicted"/>
<feature type="signal peptide" evidence="2">
    <location>
        <begin position="1"/>
        <end position="19"/>
    </location>
</feature>
<dbReference type="InterPro" id="IPR019619">
    <property type="entry name" value="DUF2490"/>
</dbReference>
<evidence type="ECO:0000256" key="2">
    <source>
        <dbReference type="SAM" id="SignalP"/>
    </source>
</evidence>
<sequence>MKNKISILITILLATHLIAQNTTTPEKKLGVWYMYNGNHKLSHKFSLKTMAHFRFFEIGDDLQQFIVRLGGNYKFNKNLNATLGYSYLNTDSSFLANGGEVNEHRIYEDLNLKHKIADLGLTHRLRAEQRFFNSITDHFIRYQFTLSHPLFNKWSTYLYNEIFFDFDGEAFNQNWLGLGLKYSVSNHLKLQLGYMKIFNDIDMSFDRIQLGISINTKHF</sequence>
<evidence type="ECO:0000313" key="4">
    <source>
        <dbReference type="Proteomes" id="UP000323136"/>
    </source>
</evidence>
<dbReference type="OrthoDB" id="1118734at2"/>
<dbReference type="SUPFAM" id="SSF56925">
    <property type="entry name" value="OMPA-like"/>
    <property type="match status" value="1"/>
</dbReference>
<dbReference type="Pfam" id="PF10677">
    <property type="entry name" value="DUF2490"/>
    <property type="match status" value="1"/>
</dbReference>
<evidence type="ECO:0000256" key="1">
    <source>
        <dbReference type="ARBA" id="ARBA00022729"/>
    </source>
</evidence>
<protein>
    <submittedName>
        <fullName evidence="3">Uncharacterized protein DUF2490</fullName>
    </submittedName>
</protein>
<keyword evidence="4" id="KW-1185">Reference proteome</keyword>
<comment type="caution">
    <text evidence="3">The sequence shown here is derived from an EMBL/GenBank/DDBJ whole genome shotgun (WGS) entry which is preliminary data.</text>
</comment>
<feature type="chain" id="PRO_5024303289" evidence="2">
    <location>
        <begin position="20"/>
        <end position="219"/>
    </location>
</feature>
<dbReference type="EMBL" id="VNIA01000004">
    <property type="protein sequence ID" value="TYP97540.1"/>
    <property type="molecule type" value="Genomic_DNA"/>
</dbReference>
<dbReference type="Gene3D" id="2.40.160.40">
    <property type="entry name" value="monomeric porin ompg"/>
    <property type="match status" value="1"/>
</dbReference>
<keyword evidence="1 2" id="KW-0732">Signal</keyword>
<gene>
    <name evidence="3" type="ORF">C7447_104234</name>
</gene>
<organism evidence="3 4">
    <name type="scientific">Tenacibaculum adriaticum</name>
    <dbReference type="NCBI Taxonomy" id="413713"/>
    <lineage>
        <taxon>Bacteria</taxon>
        <taxon>Pseudomonadati</taxon>
        <taxon>Bacteroidota</taxon>
        <taxon>Flavobacteriia</taxon>
        <taxon>Flavobacteriales</taxon>
        <taxon>Flavobacteriaceae</taxon>
        <taxon>Tenacibaculum</taxon>
    </lineage>
</organism>
<accession>A0A5S5DNL3</accession>
<dbReference type="InterPro" id="IPR053713">
    <property type="entry name" value="Bact_OM_Channel_sf"/>
</dbReference>
<dbReference type="RefSeq" id="WP_148870879.1">
    <property type="nucleotide sequence ID" value="NZ_VNIA01000004.1"/>
</dbReference>